<sequence>MYDEEPDVTISDWFTHARITSGMLRALDRIGPGGVIIADLFRQDYRVTHAQTLAPDQNRTHFIVYGHHDLTWDLRAFRWDYGERAWEELVAAVDCTAIDCMDDQLDNIAATGYVVTRMRHHLRRYDLDLTAVPHYRDKRLRPGGPTATRRTVTDRYAYRAAPSITVTVTSPVDETTGALSLIRITDRGRHVSGWPARMRNQFTAAHHAHRVSEAIQAYLRRTRT</sequence>
<reference evidence="1 2" key="1">
    <citation type="submission" date="2021-05" db="EMBL/GenBank/DDBJ databases">
        <title>Direct Submission.</title>
        <authorList>
            <person name="Li K."/>
            <person name="Gao J."/>
        </authorList>
    </citation>
    <scope>NUCLEOTIDE SEQUENCE [LARGE SCALE GENOMIC DNA]</scope>
    <source>
        <strain evidence="1 2">Mg02</strain>
    </source>
</reference>
<dbReference type="EMBL" id="CP074133">
    <property type="protein sequence ID" value="QUX22509.1"/>
    <property type="molecule type" value="Genomic_DNA"/>
</dbReference>
<keyword evidence="2" id="KW-1185">Reference proteome</keyword>
<evidence type="ECO:0000313" key="2">
    <source>
        <dbReference type="Proteomes" id="UP000676079"/>
    </source>
</evidence>
<proteinExistence type="predicted"/>
<dbReference type="Proteomes" id="UP000676079">
    <property type="component" value="Chromosome"/>
</dbReference>
<protein>
    <submittedName>
        <fullName evidence="1">Uncharacterized protein</fullName>
    </submittedName>
</protein>
<organism evidence="1 2">
    <name type="scientific">Nocardiopsis changdeensis</name>
    <dbReference type="NCBI Taxonomy" id="2831969"/>
    <lineage>
        <taxon>Bacteria</taxon>
        <taxon>Bacillati</taxon>
        <taxon>Actinomycetota</taxon>
        <taxon>Actinomycetes</taxon>
        <taxon>Streptosporangiales</taxon>
        <taxon>Nocardiopsidaceae</taxon>
        <taxon>Nocardiopsis</taxon>
    </lineage>
</organism>
<accession>A0ABX8BKA9</accession>
<evidence type="ECO:0000313" key="1">
    <source>
        <dbReference type="EMBL" id="QUX22509.1"/>
    </source>
</evidence>
<gene>
    <name evidence="1" type="ORF">KGD84_30085</name>
</gene>
<name>A0ABX8BKA9_9ACTN</name>
<dbReference type="RefSeq" id="WP_220563725.1">
    <property type="nucleotide sequence ID" value="NZ_CP074133.1"/>
</dbReference>